<dbReference type="Pfam" id="PF00512">
    <property type="entry name" value="HisKA"/>
    <property type="match status" value="1"/>
</dbReference>
<dbReference type="RefSeq" id="WP_038995033.1">
    <property type="nucleotide sequence ID" value="NZ_OZ024668.1"/>
</dbReference>
<evidence type="ECO:0000256" key="1">
    <source>
        <dbReference type="ARBA" id="ARBA00000085"/>
    </source>
</evidence>
<dbReference type="InterPro" id="IPR003661">
    <property type="entry name" value="HisK_dim/P_dom"/>
</dbReference>
<dbReference type="Proteomes" id="UP000326595">
    <property type="component" value="Chromosome"/>
</dbReference>
<dbReference type="PRINTS" id="PR00344">
    <property type="entry name" value="BCTRLSENSOR"/>
</dbReference>
<dbReference type="SMART" id="SM00387">
    <property type="entry name" value="HATPase_c"/>
    <property type="match status" value="1"/>
</dbReference>
<dbReference type="SMART" id="SM00388">
    <property type="entry name" value="HisKA"/>
    <property type="match status" value="1"/>
</dbReference>
<dbReference type="PROSITE" id="PS50109">
    <property type="entry name" value="HIS_KIN"/>
    <property type="match status" value="1"/>
</dbReference>
<dbReference type="Gene3D" id="1.10.287.130">
    <property type="match status" value="1"/>
</dbReference>
<dbReference type="SUPFAM" id="SSF55874">
    <property type="entry name" value="ATPase domain of HSP90 chaperone/DNA topoisomerase II/histidine kinase"/>
    <property type="match status" value="1"/>
</dbReference>
<dbReference type="InterPro" id="IPR036097">
    <property type="entry name" value="HisK_dim/P_sf"/>
</dbReference>
<gene>
    <name evidence="12" type="primary">sasA_7</name>
    <name evidence="11" type="synonym">sasA_10</name>
    <name evidence="11" type="ORF">PS652_01896</name>
    <name evidence="12" type="ORF">PS652_02328</name>
</gene>
<accession>A0A5E6STA8</accession>
<dbReference type="EMBL" id="OZ024668">
    <property type="protein sequence ID" value="CAK9889067.1"/>
    <property type="molecule type" value="Genomic_DNA"/>
</dbReference>
<evidence type="ECO:0000313" key="11">
    <source>
        <dbReference type="EMBL" id="CAK9889067.1"/>
    </source>
</evidence>
<dbReference type="EMBL" id="CABVHG010000012">
    <property type="protein sequence ID" value="VVM81893.1"/>
    <property type="molecule type" value="Genomic_DNA"/>
</dbReference>
<evidence type="ECO:0000256" key="2">
    <source>
        <dbReference type="ARBA" id="ARBA00012438"/>
    </source>
</evidence>
<evidence type="ECO:0000259" key="10">
    <source>
        <dbReference type="PROSITE" id="PS50109"/>
    </source>
</evidence>
<feature type="transmembrane region" description="Helical" evidence="9">
    <location>
        <begin position="228"/>
        <end position="250"/>
    </location>
</feature>
<evidence type="ECO:0000313" key="12">
    <source>
        <dbReference type="EMBL" id="VVM81893.1"/>
    </source>
</evidence>
<dbReference type="PANTHER" id="PTHR43065:SF10">
    <property type="entry name" value="PEROXIDE STRESS-ACTIVATED HISTIDINE KINASE MAK3"/>
    <property type="match status" value="1"/>
</dbReference>
<dbReference type="InterPro" id="IPR005467">
    <property type="entry name" value="His_kinase_dom"/>
</dbReference>
<dbReference type="EC" id="2.7.13.3" evidence="2"/>
<dbReference type="GO" id="GO:0000155">
    <property type="term" value="F:phosphorelay sensor kinase activity"/>
    <property type="evidence" value="ECO:0007669"/>
    <property type="project" value="InterPro"/>
</dbReference>
<name>A0A5E6STA8_PSEFL</name>
<dbReference type="GO" id="GO:0005524">
    <property type="term" value="F:ATP binding"/>
    <property type="evidence" value="ECO:0007669"/>
    <property type="project" value="UniProtKB-KW"/>
</dbReference>
<keyword evidence="7" id="KW-0067">ATP-binding</keyword>
<sequence>MSSQPRLDSPALAVAATAPAAARKPFDLLRWYAFVSLAIILSVAVGLGLISSRFVINESVERDALLTAQFIQAIASAEVRSVAIPNVRTMGDLLDPRQDQALADVSPEARRAARGEFLDHIAHLPDMLLANIYAPDRMVIWSTNPALVGKMIESDDDLDQAFLYKRRVSASYHDVDQARSEQKFITPPEQLFIENYIPLFDADGENVTAMVEIYKEPHDLIVRIERGLLLIWLAIALGAGVVYLGLFWIMHRAARQLAIQQKQLISNETFVALGEMSSAVAHSLRNPLASIRSSAELAQEIEEGPAQKNIGDIISQVDRMSHWVRQLLQSLRPLNDAAEPVELLRILQDSLQAFEPQLRRQGVKVQVDSVPAVQVFSQPVLLGQIFNSLIANGLEAMPEGGTLRIEPVRHNRKSLILRLCDTGKGMSDQQQRMAFKPFYTTKQGGLGVGLVLVRRIMECFGGTVRLSSREGKGTCVQLSFRLARAAAARERR</sequence>
<evidence type="ECO:0000256" key="6">
    <source>
        <dbReference type="ARBA" id="ARBA00022777"/>
    </source>
</evidence>
<evidence type="ECO:0000256" key="5">
    <source>
        <dbReference type="ARBA" id="ARBA00022741"/>
    </source>
</evidence>
<evidence type="ECO:0000256" key="9">
    <source>
        <dbReference type="SAM" id="Phobius"/>
    </source>
</evidence>
<reference evidence="11 13" key="2">
    <citation type="submission" date="2024-03" db="EMBL/GenBank/DDBJ databases">
        <authorList>
            <person name="Alaster D. Moffat"/>
            <person name="Govind Chandra"/>
            <person name="Andrew W. Truman"/>
        </authorList>
    </citation>
    <scope>NUCLEOTIDE SEQUENCE [LARGE SCALE GENOMIC DNA]</scope>
    <source>
        <strain evidence="11">PS652</strain>
    </source>
</reference>
<dbReference type="InterPro" id="IPR004358">
    <property type="entry name" value="Sig_transdc_His_kin-like_C"/>
</dbReference>
<keyword evidence="8" id="KW-0902">Two-component regulatory system</keyword>
<dbReference type="InterPro" id="IPR003594">
    <property type="entry name" value="HATPase_dom"/>
</dbReference>
<proteinExistence type="predicted"/>
<feature type="domain" description="Histidine kinase" evidence="10">
    <location>
        <begin position="279"/>
        <end position="484"/>
    </location>
</feature>
<reference evidence="12" key="1">
    <citation type="submission" date="2019-09" db="EMBL/GenBank/DDBJ databases">
        <authorList>
            <person name="Chandra G."/>
            <person name="Truman W A."/>
        </authorList>
    </citation>
    <scope>NUCLEOTIDE SEQUENCE [LARGE SCALE GENOMIC DNA]</scope>
    <source>
        <strain evidence="12">PS652</strain>
    </source>
</reference>
<feature type="transmembrane region" description="Helical" evidence="9">
    <location>
        <begin position="32"/>
        <end position="56"/>
    </location>
</feature>
<keyword evidence="9" id="KW-1133">Transmembrane helix</keyword>
<evidence type="ECO:0000256" key="4">
    <source>
        <dbReference type="ARBA" id="ARBA00022679"/>
    </source>
</evidence>
<dbReference type="SUPFAM" id="SSF47384">
    <property type="entry name" value="Homodimeric domain of signal transducing histidine kinase"/>
    <property type="match status" value="1"/>
</dbReference>
<evidence type="ECO:0000256" key="8">
    <source>
        <dbReference type="ARBA" id="ARBA00023012"/>
    </source>
</evidence>
<organism evidence="12">
    <name type="scientific">Pseudomonas fluorescens</name>
    <dbReference type="NCBI Taxonomy" id="294"/>
    <lineage>
        <taxon>Bacteria</taxon>
        <taxon>Pseudomonadati</taxon>
        <taxon>Pseudomonadota</taxon>
        <taxon>Gammaproteobacteria</taxon>
        <taxon>Pseudomonadales</taxon>
        <taxon>Pseudomonadaceae</taxon>
        <taxon>Pseudomonas</taxon>
    </lineage>
</organism>
<keyword evidence="9" id="KW-0472">Membrane</keyword>
<keyword evidence="4 12" id="KW-0808">Transferase</keyword>
<keyword evidence="3" id="KW-0597">Phosphoprotein</keyword>
<evidence type="ECO:0000256" key="3">
    <source>
        <dbReference type="ARBA" id="ARBA00022553"/>
    </source>
</evidence>
<keyword evidence="5" id="KW-0547">Nucleotide-binding</keyword>
<dbReference type="Pfam" id="PF02518">
    <property type="entry name" value="HATPase_c"/>
    <property type="match status" value="1"/>
</dbReference>
<comment type="catalytic activity">
    <reaction evidence="1">
        <text>ATP + protein L-histidine = ADP + protein N-phospho-L-histidine.</text>
        <dbReference type="EC" id="2.7.13.3"/>
    </reaction>
</comment>
<keyword evidence="6 12" id="KW-0418">Kinase</keyword>
<dbReference type="InterPro" id="IPR036890">
    <property type="entry name" value="HATPase_C_sf"/>
</dbReference>
<evidence type="ECO:0000256" key="7">
    <source>
        <dbReference type="ARBA" id="ARBA00022840"/>
    </source>
</evidence>
<dbReference type="Gene3D" id="3.30.565.10">
    <property type="entry name" value="Histidine kinase-like ATPase, C-terminal domain"/>
    <property type="match status" value="1"/>
</dbReference>
<dbReference type="PANTHER" id="PTHR43065">
    <property type="entry name" value="SENSOR HISTIDINE KINASE"/>
    <property type="match status" value="1"/>
</dbReference>
<dbReference type="AlphaFoldDB" id="A0A5E6STA8"/>
<protein>
    <recommendedName>
        <fullName evidence="2">histidine kinase</fullName>
        <ecNumber evidence="2">2.7.13.3</ecNumber>
    </recommendedName>
</protein>
<dbReference type="CDD" id="cd00082">
    <property type="entry name" value="HisKA"/>
    <property type="match status" value="1"/>
</dbReference>
<evidence type="ECO:0000313" key="13">
    <source>
        <dbReference type="Proteomes" id="UP000326595"/>
    </source>
</evidence>
<keyword evidence="9" id="KW-0812">Transmembrane</keyword>